<proteinExistence type="predicted"/>
<comment type="caution">
    <text evidence="1">The sequence shown here is derived from an EMBL/GenBank/DDBJ whole genome shotgun (WGS) entry which is preliminary data.</text>
</comment>
<name>A0ACC1JM14_9FUNG</name>
<sequence length="501" mass="52099">GAAQGVAVSPERVARVLCADLRLGGEFETAIAHAIREQLYAYVKSFVLAGYVYRPRLARRKSSEPAALHHALVDDRELARCVLPPVVTALRGLCVSFVLAPLIAHVHTADAERLEKDADRDVRRKRRQIRGGRGRGGAAGGASSAAGGGGGGGNSSGAGGAGGPGVTTAPDRGVARTNRAMIPLPSWFDDELPPTTLSFVDVPGEGAHFLDSFDVRAAFEASGLALAIAPTAPAAPAAAAPDGHHSSLVSTGDSVASLLAAAAAALRRAAEASALSQLHSGRPHRSSMALLKALDAARAAPYRFGGAVSLVDPAVFAPPPPPPPSAPLLVQTPLQLAREKLRNPTGRPRGRPSILEKSLRDAAASRMRRLTAAGHAGFRAGAIPGQLDGRPLEELCARWRCMSCALPPDRTALIRRGPEGMHSLCDACGHVYALTRRFRDVAVDEIDANMALACGPLRRPRDDGDYISGPDPAPVSACDGAQEPVPQYATTPTIEGRPLSS</sequence>
<dbReference type="EMBL" id="JANBUJ010002843">
    <property type="protein sequence ID" value="KAJ2762988.1"/>
    <property type="molecule type" value="Genomic_DNA"/>
</dbReference>
<accession>A0ACC1JM14</accession>
<dbReference type="Proteomes" id="UP001140234">
    <property type="component" value="Unassembled WGS sequence"/>
</dbReference>
<protein>
    <submittedName>
        <fullName evidence="1">SWI/SNF chromatin-remodeling complex subunit</fullName>
    </submittedName>
</protein>
<feature type="non-terminal residue" evidence="1">
    <location>
        <position position="1"/>
    </location>
</feature>
<evidence type="ECO:0000313" key="1">
    <source>
        <dbReference type="EMBL" id="KAJ2762988.1"/>
    </source>
</evidence>
<reference evidence="1" key="1">
    <citation type="submission" date="2022-07" db="EMBL/GenBank/DDBJ databases">
        <title>Phylogenomic reconstructions and comparative analyses of Kickxellomycotina fungi.</title>
        <authorList>
            <person name="Reynolds N.K."/>
            <person name="Stajich J.E."/>
            <person name="Barry K."/>
            <person name="Grigoriev I.V."/>
            <person name="Crous P."/>
            <person name="Smith M.E."/>
        </authorList>
    </citation>
    <scope>NUCLEOTIDE SEQUENCE</scope>
    <source>
        <strain evidence="1">CBS 109366</strain>
    </source>
</reference>
<gene>
    <name evidence="1" type="primary">SNF5_2</name>
    <name evidence="1" type="ORF">IWQ57_005663</name>
</gene>
<keyword evidence="2" id="KW-1185">Reference proteome</keyword>
<organism evidence="1 2">
    <name type="scientific">Coemansia nantahalensis</name>
    <dbReference type="NCBI Taxonomy" id="2789366"/>
    <lineage>
        <taxon>Eukaryota</taxon>
        <taxon>Fungi</taxon>
        <taxon>Fungi incertae sedis</taxon>
        <taxon>Zoopagomycota</taxon>
        <taxon>Kickxellomycotina</taxon>
        <taxon>Kickxellomycetes</taxon>
        <taxon>Kickxellales</taxon>
        <taxon>Kickxellaceae</taxon>
        <taxon>Coemansia</taxon>
    </lineage>
</organism>
<feature type="non-terminal residue" evidence="1">
    <location>
        <position position="501"/>
    </location>
</feature>
<evidence type="ECO:0000313" key="2">
    <source>
        <dbReference type="Proteomes" id="UP001140234"/>
    </source>
</evidence>